<comment type="caution">
    <text evidence="3">The sequence shown here is derived from an EMBL/GenBank/DDBJ whole genome shotgun (WGS) entry which is preliminary data.</text>
</comment>
<protein>
    <submittedName>
        <fullName evidence="3">Uncharacterized protein</fullName>
    </submittedName>
</protein>
<gene>
    <name evidence="3" type="ORF">JIN82_05860</name>
</gene>
<feature type="region of interest" description="Disordered" evidence="1">
    <location>
        <begin position="94"/>
        <end position="117"/>
    </location>
</feature>
<keyword evidence="2" id="KW-1133">Transmembrane helix</keyword>
<proteinExistence type="predicted"/>
<dbReference type="AlphaFoldDB" id="A0A8J7MDT1"/>
<evidence type="ECO:0000313" key="3">
    <source>
        <dbReference type="EMBL" id="MBK1790678.1"/>
    </source>
</evidence>
<dbReference type="Proteomes" id="UP000624703">
    <property type="component" value="Unassembled WGS sequence"/>
</dbReference>
<organism evidence="3 4">
    <name type="scientific">Persicirhabdus sediminis</name>
    <dbReference type="NCBI Taxonomy" id="454144"/>
    <lineage>
        <taxon>Bacteria</taxon>
        <taxon>Pseudomonadati</taxon>
        <taxon>Verrucomicrobiota</taxon>
        <taxon>Verrucomicrobiia</taxon>
        <taxon>Verrucomicrobiales</taxon>
        <taxon>Verrucomicrobiaceae</taxon>
        <taxon>Persicirhabdus</taxon>
    </lineage>
</organism>
<evidence type="ECO:0000313" key="4">
    <source>
        <dbReference type="Proteomes" id="UP000624703"/>
    </source>
</evidence>
<evidence type="ECO:0000256" key="1">
    <source>
        <dbReference type="SAM" id="MobiDB-lite"/>
    </source>
</evidence>
<dbReference type="RefSeq" id="WP_200310704.1">
    <property type="nucleotide sequence ID" value="NZ_JAENIM010000031.1"/>
</dbReference>
<feature type="region of interest" description="Disordered" evidence="1">
    <location>
        <begin position="27"/>
        <end position="69"/>
    </location>
</feature>
<dbReference type="EMBL" id="JAENIM010000031">
    <property type="protein sequence ID" value="MBK1790678.1"/>
    <property type="molecule type" value="Genomic_DNA"/>
</dbReference>
<feature type="transmembrane region" description="Helical" evidence="2">
    <location>
        <begin position="126"/>
        <end position="148"/>
    </location>
</feature>
<accession>A0A8J7MDT1</accession>
<feature type="compositionally biased region" description="Basic and acidic residues" evidence="1">
    <location>
        <begin position="37"/>
        <end position="49"/>
    </location>
</feature>
<keyword evidence="4" id="KW-1185">Reference proteome</keyword>
<reference evidence="3" key="1">
    <citation type="submission" date="2021-01" db="EMBL/GenBank/DDBJ databases">
        <title>Modified the classification status of verrucomicrobia.</title>
        <authorList>
            <person name="Feng X."/>
        </authorList>
    </citation>
    <scope>NUCLEOTIDE SEQUENCE</scope>
    <source>
        <strain evidence="3">_KCTC 22039</strain>
    </source>
</reference>
<name>A0A8J7MDT1_9BACT</name>
<keyword evidence="2" id="KW-0472">Membrane</keyword>
<sequence length="402" mass="46174">MEDHPANRISDPDELAAARKLEEERVKAMSAAPRLAVEPRRRVSKKAEAQLDPQAQPAVVPVEPAPTVERDVGISEQEVRRKQIGKMRRDNVVFEKRQRTKSPEQREEEQWATEQKRTDKGVSGKFVKYSFFAVVGFAVVILSIVALVNKKAPEEVVEQPEVSYPYSEEALLEDDKDELWFHENSNRIHELALQQLKDFYKAEDTDNMRSAARLLRSDDSFTSSAAQYYFFPRLRLDDDRNIHWGVKANGANSYLILNGVEKDFMPASVYFVRDGDGLKIDWDASVCFSDIPFSDLEEYQENRALIMRGILAKRGDLYLGPYTADEYSAYTFSSVDKSKYVWVYVEKDSADDEQLKDMLNYGRFVMNLRKGTQATLKLARGRDSLDNQYELRSIVSDGWVCE</sequence>
<evidence type="ECO:0000256" key="2">
    <source>
        <dbReference type="SAM" id="Phobius"/>
    </source>
</evidence>
<feature type="compositionally biased region" description="Low complexity" evidence="1">
    <location>
        <begin position="53"/>
        <end position="67"/>
    </location>
</feature>
<keyword evidence="2" id="KW-0812">Transmembrane</keyword>